<dbReference type="FunFam" id="3.90.600.10:FF:000001">
    <property type="entry name" value="Trifunctional purine biosynthetic protein adenosine-3"/>
    <property type="match status" value="1"/>
</dbReference>
<organism evidence="13 14">
    <name type="scientific">Flavobacterium supellecticarium</name>
    <dbReference type="NCBI Taxonomy" id="2565924"/>
    <lineage>
        <taxon>Bacteria</taxon>
        <taxon>Pseudomonadati</taxon>
        <taxon>Bacteroidota</taxon>
        <taxon>Flavobacteriia</taxon>
        <taxon>Flavobacteriales</taxon>
        <taxon>Flavobacteriaceae</taxon>
        <taxon>Flavobacterium</taxon>
    </lineage>
</organism>
<evidence type="ECO:0000256" key="2">
    <source>
        <dbReference type="ARBA" id="ARBA00013255"/>
    </source>
</evidence>
<keyword evidence="4 11" id="KW-0547">Nucleotide-binding</keyword>
<evidence type="ECO:0000256" key="5">
    <source>
        <dbReference type="ARBA" id="ARBA00022755"/>
    </source>
</evidence>
<dbReference type="PANTHER" id="PTHR43472">
    <property type="entry name" value="PHOSPHORIBOSYLAMINE--GLYCINE LIGASE"/>
    <property type="match status" value="1"/>
</dbReference>
<evidence type="ECO:0000313" key="13">
    <source>
        <dbReference type="EMBL" id="THF47636.1"/>
    </source>
</evidence>
<dbReference type="NCBIfam" id="TIGR00877">
    <property type="entry name" value="purD"/>
    <property type="match status" value="1"/>
</dbReference>
<gene>
    <name evidence="10 13" type="primary">purD</name>
    <name evidence="13" type="ORF">E6C50_16290</name>
</gene>
<dbReference type="SMART" id="SM01209">
    <property type="entry name" value="GARS_A"/>
    <property type="match status" value="1"/>
</dbReference>
<dbReference type="SMART" id="SM01210">
    <property type="entry name" value="GARS_C"/>
    <property type="match status" value="1"/>
</dbReference>
<accession>A0A4S3ZQ28</accession>
<keyword evidence="3 10" id="KW-0436">Ligase</keyword>
<dbReference type="GO" id="GO:0006189">
    <property type="term" value="P:'de novo' IMP biosynthetic process"/>
    <property type="evidence" value="ECO:0007669"/>
    <property type="project" value="UniProtKB-UniRule"/>
</dbReference>
<keyword evidence="5 10" id="KW-0658">Purine biosynthesis</keyword>
<dbReference type="SUPFAM" id="SSF51246">
    <property type="entry name" value="Rudiment single hybrid motif"/>
    <property type="match status" value="1"/>
</dbReference>
<evidence type="ECO:0000256" key="11">
    <source>
        <dbReference type="PROSITE-ProRule" id="PRU00409"/>
    </source>
</evidence>
<evidence type="ECO:0000256" key="4">
    <source>
        <dbReference type="ARBA" id="ARBA00022741"/>
    </source>
</evidence>
<dbReference type="GO" id="GO:0004637">
    <property type="term" value="F:phosphoribosylamine-glycine ligase activity"/>
    <property type="evidence" value="ECO:0007669"/>
    <property type="project" value="UniProtKB-UniRule"/>
</dbReference>
<dbReference type="InterPro" id="IPR011054">
    <property type="entry name" value="Rudment_hybrid_motif"/>
</dbReference>
<dbReference type="GO" id="GO:0005524">
    <property type="term" value="F:ATP binding"/>
    <property type="evidence" value="ECO:0007669"/>
    <property type="project" value="UniProtKB-UniRule"/>
</dbReference>
<dbReference type="InterPro" id="IPR016185">
    <property type="entry name" value="PreATP-grasp_dom_sf"/>
</dbReference>
<evidence type="ECO:0000256" key="7">
    <source>
        <dbReference type="ARBA" id="ARBA00038345"/>
    </source>
</evidence>
<dbReference type="EC" id="6.3.4.13" evidence="2 10"/>
<dbReference type="HAMAP" id="MF_00138">
    <property type="entry name" value="GARS"/>
    <property type="match status" value="1"/>
</dbReference>
<evidence type="ECO:0000313" key="14">
    <source>
        <dbReference type="Proteomes" id="UP000307507"/>
    </source>
</evidence>
<dbReference type="InterPro" id="IPR020561">
    <property type="entry name" value="PRibGlycinamid_synth_ATP-grasp"/>
</dbReference>
<dbReference type="InterPro" id="IPR020562">
    <property type="entry name" value="PRibGlycinamide_synth_N"/>
</dbReference>
<dbReference type="Gene3D" id="3.30.470.20">
    <property type="entry name" value="ATP-grasp fold, B domain"/>
    <property type="match status" value="1"/>
</dbReference>
<dbReference type="Gene3D" id="3.30.1490.20">
    <property type="entry name" value="ATP-grasp fold, A domain"/>
    <property type="match status" value="1"/>
</dbReference>
<dbReference type="Pfam" id="PF01071">
    <property type="entry name" value="GARS_A"/>
    <property type="match status" value="1"/>
</dbReference>
<sequence>MTILLLGSGGREHALAWKMLQSEHCSKLLVAPGNAGTATIAENVNINPNDFESVKNLVLTEKVSMVVVGPEDPLVKGIFDYFQQDALLQDIPVIGPSKIGAQLEGSKEFAKEFLVKHNIPTAAYDSFTKDTVEAGCEFLTTLQPPYVLKADGLAAGKGVLILQDLAEAQAELRNMLVNEKFGSASAKVVIEEFLDGIELSCFVLTDGKSYKILPTAKDYKRIGEGDTGLNTGGMGAVSPVPFADAVLMEKIESRIVKPTIDGLQKDGILYKGFVFIGLINVRNEPYVIEYNVRMGDPETEVVMPRLKSDLVTLFKAVATQTLDQVELEIDPRSATTIMVVSGGYPEDYEKGKAISGLEHVDGSIVFHAGTTLQKDQVVTNGGRVLAVTSYGDTFQEAIKKSYQNIDKLHFDKMYFRKDIGFDL</sequence>
<dbReference type="Pfam" id="PF02844">
    <property type="entry name" value="GARS_N"/>
    <property type="match status" value="1"/>
</dbReference>
<comment type="similarity">
    <text evidence="7 10">Belongs to the GARS family.</text>
</comment>
<comment type="caution">
    <text evidence="13">The sequence shown here is derived from an EMBL/GenBank/DDBJ whole genome shotgun (WGS) entry which is preliminary data.</text>
</comment>
<evidence type="ECO:0000256" key="10">
    <source>
        <dbReference type="HAMAP-Rule" id="MF_00138"/>
    </source>
</evidence>
<evidence type="ECO:0000256" key="1">
    <source>
        <dbReference type="ARBA" id="ARBA00005174"/>
    </source>
</evidence>
<dbReference type="PANTHER" id="PTHR43472:SF1">
    <property type="entry name" value="PHOSPHORIBOSYLAMINE--GLYCINE LIGASE, CHLOROPLASTIC"/>
    <property type="match status" value="1"/>
</dbReference>
<dbReference type="Pfam" id="PF02843">
    <property type="entry name" value="GARS_C"/>
    <property type="match status" value="1"/>
</dbReference>
<comment type="pathway">
    <text evidence="1 10">Purine metabolism; IMP biosynthesis via de novo pathway; N(1)-(5-phospho-D-ribosyl)glycinamide from 5-phospho-alpha-D-ribose 1-diphosphate: step 2/2.</text>
</comment>
<evidence type="ECO:0000256" key="6">
    <source>
        <dbReference type="ARBA" id="ARBA00022840"/>
    </source>
</evidence>
<evidence type="ECO:0000256" key="9">
    <source>
        <dbReference type="ARBA" id="ARBA00042864"/>
    </source>
</evidence>
<dbReference type="Gene3D" id="3.90.600.10">
    <property type="entry name" value="Phosphoribosylglycinamide synthetase, C-terminal domain"/>
    <property type="match status" value="1"/>
</dbReference>
<evidence type="ECO:0000259" key="12">
    <source>
        <dbReference type="PROSITE" id="PS50975"/>
    </source>
</evidence>
<dbReference type="OrthoDB" id="9807240at2"/>
<name>A0A4S3ZQ28_9FLAO</name>
<dbReference type="Proteomes" id="UP000307507">
    <property type="component" value="Unassembled WGS sequence"/>
</dbReference>
<protein>
    <recommendedName>
        <fullName evidence="2 10">Phosphoribosylamine--glycine ligase</fullName>
        <ecNumber evidence="2 10">6.3.4.13</ecNumber>
    </recommendedName>
    <alternativeName>
        <fullName evidence="10">GARS</fullName>
    </alternativeName>
    <alternativeName>
        <fullName evidence="8 10">Glycinamide ribonucleotide synthetase</fullName>
    </alternativeName>
    <alternativeName>
        <fullName evidence="9 10">Phosphoribosylglycinamide synthetase</fullName>
    </alternativeName>
</protein>
<proteinExistence type="inferred from homology"/>
<dbReference type="SUPFAM" id="SSF56059">
    <property type="entry name" value="Glutathione synthetase ATP-binding domain-like"/>
    <property type="match status" value="1"/>
</dbReference>
<dbReference type="InterPro" id="IPR013815">
    <property type="entry name" value="ATP_grasp_subdomain_1"/>
</dbReference>
<dbReference type="EMBL" id="SSNZ01000011">
    <property type="protein sequence ID" value="THF47636.1"/>
    <property type="molecule type" value="Genomic_DNA"/>
</dbReference>
<dbReference type="SUPFAM" id="SSF52440">
    <property type="entry name" value="PreATP-grasp domain"/>
    <property type="match status" value="1"/>
</dbReference>
<feature type="domain" description="ATP-grasp" evidence="12">
    <location>
        <begin position="111"/>
        <end position="319"/>
    </location>
</feature>
<dbReference type="AlphaFoldDB" id="A0A4S3ZQ28"/>
<dbReference type="InterPro" id="IPR037123">
    <property type="entry name" value="PRibGlycinamide_synth_C_sf"/>
</dbReference>
<dbReference type="InterPro" id="IPR020560">
    <property type="entry name" value="PRibGlycinamide_synth_C-dom"/>
</dbReference>
<dbReference type="RefSeq" id="WP_136404310.1">
    <property type="nucleotide sequence ID" value="NZ_SSNZ01000011.1"/>
</dbReference>
<dbReference type="InterPro" id="IPR000115">
    <property type="entry name" value="PRibGlycinamide_synth"/>
</dbReference>
<evidence type="ECO:0000256" key="3">
    <source>
        <dbReference type="ARBA" id="ARBA00022598"/>
    </source>
</evidence>
<dbReference type="PROSITE" id="PS50975">
    <property type="entry name" value="ATP_GRASP"/>
    <property type="match status" value="1"/>
</dbReference>
<dbReference type="GO" id="GO:0009113">
    <property type="term" value="P:purine nucleobase biosynthetic process"/>
    <property type="evidence" value="ECO:0007669"/>
    <property type="project" value="InterPro"/>
</dbReference>
<keyword evidence="6 11" id="KW-0067">ATP-binding</keyword>
<evidence type="ECO:0000256" key="8">
    <source>
        <dbReference type="ARBA" id="ARBA00042242"/>
    </source>
</evidence>
<dbReference type="UniPathway" id="UPA00074">
    <property type="reaction ID" value="UER00125"/>
</dbReference>
<dbReference type="Gene3D" id="3.40.50.20">
    <property type="match status" value="1"/>
</dbReference>
<keyword evidence="14" id="KW-1185">Reference proteome</keyword>
<comment type="catalytic activity">
    <reaction evidence="10">
        <text>5-phospho-beta-D-ribosylamine + glycine + ATP = N(1)-(5-phospho-beta-D-ribosyl)glycinamide + ADP + phosphate + H(+)</text>
        <dbReference type="Rhea" id="RHEA:17453"/>
        <dbReference type="ChEBI" id="CHEBI:15378"/>
        <dbReference type="ChEBI" id="CHEBI:30616"/>
        <dbReference type="ChEBI" id="CHEBI:43474"/>
        <dbReference type="ChEBI" id="CHEBI:57305"/>
        <dbReference type="ChEBI" id="CHEBI:58681"/>
        <dbReference type="ChEBI" id="CHEBI:143788"/>
        <dbReference type="ChEBI" id="CHEBI:456216"/>
        <dbReference type="EC" id="6.3.4.13"/>
    </reaction>
</comment>
<reference evidence="13 14" key="1">
    <citation type="submission" date="2019-04" db="EMBL/GenBank/DDBJ databases">
        <title>Flavobacterium sp. nov. isolated from construction timber.</title>
        <authorList>
            <person name="Lin S.-Y."/>
            <person name="Chang C.-T."/>
            <person name="Young C.-C."/>
        </authorList>
    </citation>
    <scope>NUCLEOTIDE SEQUENCE [LARGE SCALE GENOMIC DNA]</scope>
    <source>
        <strain evidence="13 14">CC-CTC003</strain>
    </source>
</reference>
<dbReference type="InterPro" id="IPR011761">
    <property type="entry name" value="ATP-grasp"/>
</dbReference>
<dbReference type="GO" id="GO:0046872">
    <property type="term" value="F:metal ion binding"/>
    <property type="evidence" value="ECO:0007669"/>
    <property type="project" value="InterPro"/>
</dbReference>